<dbReference type="PANTHER" id="PTHR43531">
    <property type="entry name" value="PROTEIN ICFG"/>
    <property type="match status" value="1"/>
</dbReference>
<evidence type="ECO:0000256" key="5">
    <source>
        <dbReference type="SAM" id="MobiDB-lite"/>
    </source>
</evidence>
<feature type="compositionally biased region" description="Low complexity" evidence="5">
    <location>
        <begin position="733"/>
        <end position="746"/>
    </location>
</feature>
<reference evidence="9 10" key="1">
    <citation type="submission" date="2020-05" db="EMBL/GenBank/DDBJ databases">
        <title>Complete genome sequencing of Campylobacter and Arcobacter type strains.</title>
        <authorList>
            <person name="Miller W.G."/>
            <person name="Yee E."/>
        </authorList>
    </citation>
    <scope>NUCLEOTIDE SEQUENCE [LARGE SCALE GENOMIC DNA]</scope>
    <source>
        <strain evidence="9 10">LMG 26156</strain>
    </source>
</reference>
<dbReference type="GO" id="GO:0006935">
    <property type="term" value="P:chemotaxis"/>
    <property type="evidence" value="ECO:0007669"/>
    <property type="project" value="UniProtKB-KW"/>
</dbReference>
<dbReference type="SUPFAM" id="SSF58104">
    <property type="entry name" value="Methyl-accepting chemotaxis protein (MCP) signaling domain"/>
    <property type="match status" value="1"/>
</dbReference>
<dbReference type="KEGG" id="avp:AVENP_2356"/>
<dbReference type="PROSITE" id="PS51753">
    <property type="entry name" value="HBM"/>
    <property type="match status" value="1"/>
</dbReference>
<feature type="domain" description="Methyl-accepting transducer" evidence="7">
    <location>
        <begin position="476"/>
        <end position="705"/>
    </location>
</feature>
<dbReference type="InterPro" id="IPR004089">
    <property type="entry name" value="MCPsignal_dom"/>
</dbReference>
<keyword evidence="3" id="KW-0807">Transducer</keyword>
<dbReference type="Proteomes" id="UP000503482">
    <property type="component" value="Chromosome"/>
</dbReference>
<feature type="compositionally biased region" description="Basic and acidic residues" evidence="5">
    <location>
        <begin position="723"/>
        <end position="732"/>
    </location>
</feature>
<keyword evidence="6" id="KW-0812">Transmembrane</keyword>
<sequence length="766" mass="85761">MFNNLTIRIKLILSFSVIIGLIVLLAVYSIYATNKSSDGFTEYRGIAKSSVLASRVQANMLMMRLSVLNYINNQSSADLEKFSDYLDNSKSFINEAKSDIKDTNNNLLLKNMDSSLDTYKESFLQVVELMKKRDNILTNNLNVNGKKVENALTSIILKNQEKNRIDLSFEYSKILKDFLLCRLYTMKFLESNSKNDYERILSEFVNFEDKVKQFRNNFDSVEIKEIIELTKIYSNGVNEIYETINQRNKILDEKIYIIGPAIAETAEDIKLSLKKRQDEIGPEVAKLNDETKFLITIVSIVILVFGIFIAIALPRNIANLLNLFKDGLFSFFAYLNRESPTVQLININSTDEFGIMAKIVNENIEKTQKSIDEDRKLIDEAIAVLGEFEQGDLCQRLNISVDNPALMELKTVLNKMANNLENNIENVLKILEQYSNYNYLNKIDKKNLKQQLLKLANGVNTLGDSITGMLVENKSNGLTLENSSNILLSNVDKLNQSSNEAAASLEETAAALEEITSNIRSTTENIAQMAKLSNDVTASASEGERLANQTTVSMDEINNQVNLINEAITVIDQIAFQTNILSLNAAVEAATAGEAGKGFAVVAAEVRNLASRSAEAAREIKSIVETATIKANQGKDIASNMIIGYKQLNQNISQTINLIQDIEMSSKEQLTGIEQINDAVNQLDQQTQQNAAVATQTQDIAEITDEIAKLIVTNADEKEFAGKKEVKAKDMNTKNNTKTTQLTHKNNSNRKKSISSKLDEEDWENF</sequence>
<dbReference type="SMART" id="SM01358">
    <property type="entry name" value="HBM"/>
    <property type="match status" value="1"/>
</dbReference>
<dbReference type="AlphaFoldDB" id="A0AAE7E5B6"/>
<evidence type="ECO:0000256" key="4">
    <source>
        <dbReference type="SAM" id="Coils"/>
    </source>
</evidence>
<dbReference type="InterPro" id="IPR032255">
    <property type="entry name" value="HBM"/>
</dbReference>
<dbReference type="Pfam" id="PF00015">
    <property type="entry name" value="MCPsignal"/>
    <property type="match status" value="1"/>
</dbReference>
<feature type="domain" description="HBM" evidence="8">
    <location>
        <begin position="45"/>
        <end position="281"/>
    </location>
</feature>
<feature type="region of interest" description="Disordered" evidence="5">
    <location>
        <begin position="723"/>
        <end position="766"/>
    </location>
</feature>
<organism evidence="9 10">
    <name type="scientific">Arcobacter venerupis</name>
    <dbReference type="NCBI Taxonomy" id="1054033"/>
    <lineage>
        <taxon>Bacteria</taxon>
        <taxon>Pseudomonadati</taxon>
        <taxon>Campylobacterota</taxon>
        <taxon>Epsilonproteobacteria</taxon>
        <taxon>Campylobacterales</taxon>
        <taxon>Arcobacteraceae</taxon>
        <taxon>Arcobacter</taxon>
    </lineage>
</organism>
<protein>
    <submittedName>
        <fullName evidence="9">MCP-domain signal transduction protein</fullName>
    </submittedName>
</protein>
<dbReference type="GO" id="GO:0004888">
    <property type="term" value="F:transmembrane signaling receptor activity"/>
    <property type="evidence" value="ECO:0007669"/>
    <property type="project" value="TreeGrafter"/>
</dbReference>
<name>A0AAE7E5B6_9BACT</name>
<evidence type="ECO:0000259" key="7">
    <source>
        <dbReference type="PROSITE" id="PS50111"/>
    </source>
</evidence>
<feature type="transmembrane region" description="Helical" evidence="6">
    <location>
        <begin position="12"/>
        <end position="31"/>
    </location>
</feature>
<dbReference type="PANTHER" id="PTHR43531:SF11">
    <property type="entry name" value="METHYL-ACCEPTING CHEMOTAXIS PROTEIN 3"/>
    <property type="match status" value="1"/>
</dbReference>
<dbReference type="GO" id="GO:0007165">
    <property type="term" value="P:signal transduction"/>
    <property type="evidence" value="ECO:0007669"/>
    <property type="project" value="UniProtKB-KW"/>
</dbReference>
<evidence type="ECO:0000256" key="6">
    <source>
        <dbReference type="SAM" id="Phobius"/>
    </source>
</evidence>
<accession>A0AAE7E5B6</accession>
<evidence type="ECO:0000313" key="9">
    <source>
        <dbReference type="EMBL" id="QKF67882.1"/>
    </source>
</evidence>
<gene>
    <name evidence="9" type="ORF">AVENP_2356</name>
</gene>
<evidence type="ECO:0000256" key="2">
    <source>
        <dbReference type="ARBA" id="ARBA00029447"/>
    </source>
</evidence>
<evidence type="ECO:0000259" key="8">
    <source>
        <dbReference type="PROSITE" id="PS51753"/>
    </source>
</evidence>
<proteinExistence type="inferred from homology"/>
<keyword evidence="1" id="KW-0145">Chemotaxis</keyword>
<dbReference type="InterPro" id="IPR051310">
    <property type="entry name" value="MCP_chemotaxis"/>
</dbReference>
<dbReference type="RefSeq" id="WP_128359098.1">
    <property type="nucleotide sequence ID" value="NZ_NREP01000007.1"/>
</dbReference>
<keyword evidence="4" id="KW-0175">Coiled coil</keyword>
<dbReference type="SMART" id="SM00283">
    <property type="entry name" value="MA"/>
    <property type="match status" value="1"/>
</dbReference>
<dbReference type="EMBL" id="CP053840">
    <property type="protein sequence ID" value="QKF67882.1"/>
    <property type="molecule type" value="Genomic_DNA"/>
</dbReference>
<dbReference type="Gene3D" id="1.10.287.950">
    <property type="entry name" value="Methyl-accepting chemotaxis protein"/>
    <property type="match status" value="1"/>
</dbReference>
<feature type="coiled-coil region" evidence="4">
    <location>
        <begin position="495"/>
        <end position="525"/>
    </location>
</feature>
<evidence type="ECO:0000313" key="10">
    <source>
        <dbReference type="Proteomes" id="UP000503482"/>
    </source>
</evidence>
<dbReference type="PROSITE" id="PS50111">
    <property type="entry name" value="CHEMOTAXIS_TRANSDUC_2"/>
    <property type="match status" value="1"/>
</dbReference>
<keyword evidence="6" id="KW-0472">Membrane</keyword>
<evidence type="ECO:0000256" key="3">
    <source>
        <dbReference type="PROSITE-ProRule" id="PRU00284"/>
    </source>
</evidence>
<keyword evidence="10" id="KW-1185">Reference proteome</keyword>
<keyword evidence="6" id="KW-1133">Transmembrane helix</keyword>
<evidence type="ECO:0000256" key="1">
    <source>
        <dbReference type="ARBA" id="ARBA00022500"/>
    </source>
</evidence>
<feature type="transmembrane region" description="Helical" evidence="6">
    <location>
        <begin position="293"/>
        <end position="313"/>
    </location>
</feature>
<dbReference type="GO" id="GO:0005886">
    <property type="term" value="C:plasma membrane"/>
    <property type="evidence" value="ECO:0007669"/>
    <property type="project" value="TreeGrafter"/>
</dbReference>
<comment type="similarity">
    <text evidence="2">Belongs to the methyl-accepting chemotaxis (MCP) protein family.</text>
</comment>
<feature type="coiled-coil region" evidence="4">
    <location>
        <begin position="406"/>
        <end position="437"/>
    </location>
</feature>